<dbReference type="STRING" id="504728.K649_07125"/>
<dbReference type="NCBIfam" id="TIGR02187">
    <property type="entry name" value="PDO_seleno_TRX"/>
    <property type="match status" value="1"/>
</dbReference>
<dbReference type="PANTHER" id="PTHR37170">
    <property type="entry name" value="GLUTAREDOXIN-RELATED"/>
    <property type="match status" value="1"/>
</dbReference>
<evidence type="ECO:0000259" key="1">
    <source>
        <dbReference type="Pfam" id="PF13192"/>
    </source>
</evidence>
<name>M9XDM0_MEIRD</name>
<dbReference type="CDD" id="cd02973">
    <property type="entry name" value="TRX_GRX_like"/>
    <property type="match status" value="1"/>
</dbReference>
<dbReference type="InterPro" id="IPR012336">
    <property type="entry name" value="Thioredoxin-like_fold"/>
</dbReference>
<evidence type="ECO:0000313" key="2">
    <source>
        <dbReference type="EMBL" id="AGK04723.1"/>
    </source>
</evidence>
<dbReference type="PATRIC" id="fig|504728.9.peg.1465"/>
<dbReference type="InterPro" id="IPR011903">
    <property type="entry name" value="TON_0319-like"/>
</dbReference>
<dbReference type="PANTHER" id="PTHR37170:SF1">
    <property type="entry name" value="GLUTAREDOXIN-LIKE PROTEIN"/>
    <property type="match status" value="1"/>
</dbReference>
<evidence type="ECO:0000313" key="3">
    <source>
        <dbReference type="Proteomes" id="UP000013026"/>
    </source>
</evidence>
<sequence>MWPLAKGETMFLDEKIQAQVREMLAPIQTPVEVVVFTTAGLELPGQEVGLQDETLGLLKEVVALNPHLSLEQRSIHSDPEAQALGLRYAPTILLREKGSNRNNIRFLGLPAGYEFSTLIETLLMLGTGESKLGEKSQADLQKVASPVRMQAFVTPTCPYCPQAVLATYKLAYHNPNIIAEGVEASEFPLLSRRYNISGVPDTIISGATQQRILGGQPDRVFVEAAIKASAGVVV</sequence>
<dbReference type="SUPFAM" id="SSF52833">
    <property type="entry name" value="Thioredoxin-like"/>
    <property type="match status" value="2"/>
</dbReference>
<organism evidence="2 3">
    <name type="scientific">Meiothermus ruber (strain ATCC 35948 / DSM 1279 / VKM B-1258 / 21)</name>
    <name type="common">Thermus ruber</name>
    <dbReference type="NCBI Taxonomy" id="504728"/>
    <lineage>
        <taxon>Bacteria</taxon>
        <taxon>Thermotogati</taxon>
        <taxon>Deinococcota</taxon>
        <taxon>Deinococci</taxon>
        <taxon>Thermales</taxon>
        <taxon>Thermaceae</taxon>
        <taxon>Meiothermus</taxon>
    </lineage>
</organism>
<reference evidence="2 3" key="1">
    <citation type="submission" date="2013-04" db="EMBL/GenBank/DDBJ databases">
        <authorList>
            <person name="Chin J."/>
            <person name="Alexander D.H."/>
            <person name="Marks P."/>
            <person name="Korlach J."/>
            <person name="Clum A."/>
            <person name="Copeland A."/>
        </authorList>
    </citation>
    <scope>NUCLEOTIDE SEQUENCE [LARGE SCALE GENOMIC DNA]</scope>
    <source>
        <strain evidence="3">ATCC 35948 / DSM 1279 / VKM B-1258 / 21</strain>
    </source>
</reference>
<dbReference type="AlphaFoldDB" id="M9XDM0"/>
<dbReference type="EMBL" id="CP005385">
    <property type="protein sequence ID" value="AGK04723.1"/>
    <property type="molecule type" value="Genomic_DNA"/>
</dbReference>
<dbReference type="Proteomes" id="UP000013026">
    <property type="component" value="Chromosome"/>
</dbReference>
<dbReference type="Gene3D" id="3.40.30.80">
    <property type="match status" value="1"/>
</dbReference>
<dbReference type="Pfam" id="PF13192">
    <property type="entry name" value="Thioredoxin_3"/>
    <property type="match status" value="1"/>
</dbReference>
<dbReference type="KEGG" id="mre:K649_07125"/>
<protein>
    <submittedName>
        <fullName evidence="2">Glutaredoxin-like domain-containing protein</fullName>
    </submittedName>
</protein>
<proteinExistence type="predicted"/>
<dbReference type="eggNOG" id="COG3634">
    <property type="taxonomic scope" value="Bacteria"/>
</dbReference>
<gene>
    <name evidence="2" type="ORF">K649_07125</name>
</gene>
<feature type="domain" description="Thioredoxin-like fold" evidence="1">
    <location>
        <begin position="153"/>
        <end position="224"/>
    </location>
</feature>
<dbReference type="InterPro" id="IPR036249">
    <property type="entry name" value="Thioredoxin-like_sf"/>
</dbReference>
<accession>M9XDM0</accession>